<dbReference type="Pfam" id="PF00107">
    <property type="entry name" value="ADH_zinc_N"/>
    <property type="match status" value="2"/>
</dbReference>
<dbReference type="SMART" id="SM00829">
    <property type="entry name" value="PKS_ER"/>
    <property type="match status" value="1"/>
</dbReference>
<dbReference type="InterPro" id="IPR037206">
    <property type="entry name" value="VPS28_C_sf"/>
</dbReference>
<feature type="domain" description="VPS28 C-terminal" evidence="24">
    <location>
        <begin position="139"/>
        <end position="233"/>
    </location>
</feature>
<comment type="cofactor">
    <cofactor evidence="1 22">
        <name>Zn(2+)</name>
        <dbReference type="ChEBI" id="CHEBI:29105"/>
    </cofactor>
</comment>
<dbReference type="InterPro" id="IPR002328">
    <property type="entry name" value="ADH_Zn_CS"/>
</dbReference>
<sequence>MYTNRQLAYAPTPYIPRANLSATINLDEEVKLSTNNAERDLNDSLAEIYSIIITLDAIEKAYLKDSITEADYAETCSRLMKQYKSNLANETVARAFGDLDQFAKEWHMECPRAIERLRVGIPATVEQGPSRPAQQGDFADATLVVNATESFITLLDAIKIGLVEKDTLHPLLVEIIQAVNKVIDVDFENKGKIVQWLITLNQMRAAEKLDDEQAREFQFDMDQAYYVLDLPQIYSKPSAEALLDTLTLLTAAPPSWDHTNKPNKSGNDNAPVLVNPEGVTRYLTSIVSSDLRWIQDEEIKEQIWDHASARLSERSGRSAMGTMSRTFRIPTSSDSFELDIHEPAMTGDDLGLKTWAASYLLAKRLVTFGLVSADTQHKLKVLELGSGTGLVGLAMAGLGADVVLTDLPSICPNLAHNAKQNLDVVSRNGGTTRTAILDWMHPTSCEPLQDDDTHGDAGPISAKFPVILAADSLYSPEHPRMLVDTIALWLSEDSNAKVIVEFPYRDAYLPEIKDFRRRMLELGLDIVEEGEEKGYDDWGMSGDDEDQDDGALKSVIDTNITIMATQTATQKNPSFILQAPNKVVYEDRPIPELPSPYDVIVRPRWTGICGSDVHYWVEGRIGHFVVEKPMVLGHESAGIVHKVGDKVKGLKVGDEVAMEPGVPCRRCIRCKEGKYNLCADMAFAATPPYDGTLARYYVLPEDYCYKLPSNMSMEEGALIEPTAVAVHITRQASIKPGDSVVVFGAGPVGLLCCAVAKAYGAKKIVTVDINDERLNFALKYAANASFKSQRVSAQENAQNMIKECDLGLGADVIIDASGAEPCIQTAIHALRMGGTYVQGGMGKPDITFPIMAMCTKELNVKGSFRYGSGDYQTAIDLVAGGRVSVKELVTGKVKFDEAEKAFADVKGGKGIKILIEGPEEYKQAGDARLAPLNALQFSVWVSRGAGLVLSVDTMVIVMPMCRNILRWLRPKVRALPLDESMWFHRQVAYAMLFFTILHVAAHYVNFFNVERTQVRPQIALQIHYSEAGGITGHIMLLCMLLIYTTAHHRIRQQSFETFWYTHHLFIPFLLGMYTHATSCFVRDTAKPFSPFDHDNFWGHCIGYEGWRWELVGGGLYLFDRLYREIRCRRETKIVKVVRHPYDAVEIQFTKPSMKYKPGQWLFLNCPDVSYYQWHPFTITSCPNDPYISVHVRQVGDFTRALADALGAGQSQSKLYDELDPMGMYEIALQYGQKMPALRIDGPYGAPAEDVFENEVAVLIGTGIGVTPWASILKSIYHLRLSPNPPKRLRRVEFIWVCKDTSSFEWFQTLLSSLEAQSVGISDGDQFLRIHTYLTQKMDVNTAQNIVLNSVGTDKDPLTELKSRTNFGRPDFQRLFCGMRDGILDRTYMNGLESTLRTEVGVYFCGPNVAARDIKSAFQASKANIGVYTNPAHDLWVAEAEPSLEEVQRGGDLKPGEVLLNIKSTGICGSDIHFWHAGCIGPMIVEDTHVLGHESAGTVMAVHPSVTNLKPGDRVAIEPNIICGECEPCLTGRYNGCERVLFLSTPPVTGLLRRYLKHPAMWCHKLPDSMSFEDGAMLEPLSVALAGMDRANVRLGDPVIVCGAGPIGLVTLLCCQAAGATPLVITDIDEGRLKFAKELVPNVLTHKVEFSHSPTDFQNAVLKLTEGIEPAIAMECTGVESSINACIQTVKFGGKVFVIGVGKNEMKIPFMRLSTREVDLQFQYRYCNTWPKAIRLYKSGVIDLKKLVTHRFKLEDAVEAFKTAADPKTGCIKYPAAMTSPTR</sequence>
<evidence type="ECO:0000256" key="19">
    <source>
        <dbReference type="ARBA" id="ARBA00026119"/>
    </source>
</evidence>
<dbReference type="InterPro" id="IPR013112">
    <property type="entry name" value="FAD-bd_8"/>
</dbReference>
<dbReference type="PROSITE" id="PS51384">
    <property type="entry name" value="FAD_FR"/>
    <property type="match status" value="1"/>
</dbReference>
<dbReference type="SFLD" id="SFLDG01168">
    <property type="entry name" value="Ferric_reductase_subgroup_(FRE"/>
    <property type="match status" value="1"/>
</dbReference>
<feature type="domain" description="FAD-binding FR-type" evidence="26">
    <location>
        <begin position="1126"/>
        <end position="1249"/>
    </location>
</feature>
<dbReference type="SFLD" id="SFLDG01169">
    <property type="entry name" value="NADPH_oxidase_subgroup_(NOX)"/>
    <property type="match status" value="1"/>
</dbReference>
<dbReference type="SUPFAM" id="SSF63380">
    <property type="entry name" value="Riboflavin synthase domain-like"/>
    <property type="match status" value="1"/>
</dbReference>
<dbReference type="InterPro" id="IPR045306">
    <property type="entry name" value="SDH-like"/>
</dbReference>
<dbReference type="InterPro" id="IPR038358">
    <property type="entry name" value="VPS28_N_sf"/>
</dbReference>
<proteinExistence type="inferred from homology"/>
<evidence type="ECO:0000256" key="8">
    <source>
        <dbReference type="ARBA" id="ARBA00022753"/>
    </source>
</evidence>
<evidence type="ECO:0000259" key="25">
    <source>
        <dbReference type="PROSITE" id="PS51313"/>
    </source>
</evidence>
<keyword evidence="15" id="KW-0406">Ion transport</keyword>
<dbReference type="PANTHER" id="PTHR43161">
    <property type="entry name" value="SORBITOL DEHYDROGENASE"/>
    <property type="match status" value="1"/>
</dbReference>
<dbReference type="FunFam" id="3.40.50.80:FF:000029">
    <property type="entry name" value="NADPH oxidase A"/>
    <property type="match status" value="1"/>
</dbReference>
<dbReference type="InterPro" id="IPR029063">
    <property type="entry name" value="SAM-dependent_MTases_sf"/>
</dbReference>
<dbReference type="InterPro" id="IPR017927">
    <property type="entry name" value="FAD-bd_FR_type"/>
</dbReference>
<dbReference type="SUPFAM" id="SSF51735">
    <property type="entry name" value="NAD(P)-binding Rossmann-fold domains"/>
    <property type="match status" value="2"/>
</dbReference>
<evidence type="ECO:0000256" key="13">
    <source>
        <dbReference type="ARBA" id="ARBA00023002"/>
    </source>
</evidence>
<comment type="pathway">
    <text evidence="18">Carbohydrate degradation; L-arabinose degradation via L-arabinitol; D-xylulose 5-phosphate from L-arabinose (fungal route): step 4/5.</text>
</comment>
<keyword evidence="16 23" id="KW-0472">Membrane</keyword>
<evidence type="ECO:0000256" key="9">
    <source>
        <dbReference type="ARBA" id="ARBA00022833"/>
    </source>
</evidence>
<dbReference type="EC" id="1.1.1.9" evidence="19"/>
<evidence type="ECO:0000256" key="11">
    <source>
        <dbReference type="ARBA" id="ARBA00022982"/>
    </source>
</evidence>
<evidence type="ECO:0000259" key="26">
    <source>
        <dbReference type="PROSITE" id="PS51384"/>
    </source>
</evidence>
<evidence type="ECO:0000256" key="22">
    <source>
        <dbReference type="RuleBase" id="RU361277"/>
    </source>
</evidence>
<evidence type="ECO:0000256" key="15">
    <source>
        <dbReference type="ARBA" id="ARBA00023065"/>
    </source>
</evidence>
<keyword evidence="6 23" id="KW-0812">Transmembrane</keyword>
<dbReference type="Gene3D" id="2.40.30.10">
    <property type="entry name" value="Translation factors"/>
    <property type="match status" value="1"/>
</dbReference>
<dbReference type="Pfam" id="PF08240">
    <property type="entry name" value="ADH_N"/>
    <property type="match status" value="2"/>
</dbReference>
<dbReference type="PANTHER" id="PTHR43161:SF9">
    <property type="entry name" value="SORBITOL DEHYDROGENASE"/>
    <property type="match status" value="1"/>
</dbReference>
<keyword evidence="9 22" id="KW-0862">Zinc</keyword>
<feature type="domain" description="VPS28 N-terminal" evidence="25">
    <location>
        <begin position="19"/>
        <end position="127"/>
    </location>
</feature>
<dbReference type="InterPro" id="IPR020843">
    <property type="entry name" value="ER"/>
</dbReference>
<evidence type="ECO:0000256" key="5">
    <source>
        <dbReference type="ARBA" id="ARBA00022448"/>
    </source>
</evidence>
<name>A0A3M7LZ36_9PLEO</name>
<comment type="similarity">
    <text evidence="4 22">Belongs to the zinc-containing alcohol dehydrogenase family.</text>
</comment>
<dbReference type="SUPFAM" id="SSF53335">
    <property type="entry name" value="S-adenosyl-L-methionine-dependent methyltransferases"/>
    <property type="match status" value="1"/>
</dbReference>
<dbReference type="GO" id="GO:0006062">
    <property type="term" value="P:sorbitol catabolic process"/>
    <property type="evidence" value="ECO:0007669"/>
    <property type="project" value="TreeGrafter"/>
</dbReference>
<dbReference type="SFLD" id="SFLDS00052">
    <property type="entry name" value="Ferric_Reductase_Domain"/>
    <property type="match status" value="1"/>
</dbReference>
<keyword evidence="5 21" id="KW-0813">Transport</keyword>
<dbReference type="SUPFAM" id="SSF50129">
    <property type="entry name" value="GroES-like"/>
    <property type="match status" value="2"/>
</dbReference>
<dbReference type="InterPro" id="IPR037202">
    <property type="entry name" value="ESCRT_assembly_dom"/>
</dbReference>
<evidence type="ECO:0000256" key="10">
    <source>
        <dbReference type="ARBA" id="ARBA00022927"/>
    </source>
</evidence>
<dbReference type="PROSITE" id="PS51313">
    <property type="entry name" value="VPS28_N"/>
    <property type="match status" value="1"/>
</dbReference>
<keyword evidence="8" id="KW-0967">Endosome</keyword>
<dbReference type="Pfam" id="PF08022">
    <property type="entry name" value="FAD_binding_8"/>
    <property type="match status" value="1"/>
</dbReference>
<dbReference type="GO" id="GO:0008270">
    <property type="term" value="F:zinc ion binding"/>
    <property type="evidence" value="ECO:0007669"/>
    <property type="project" value="InterPro"/>
</dbReference>
<comment type="function">
    <text evidence="17">Xylitol dehydrogenase which catalyzes the conversion of xylitol to D-xylulose. Xylose is a major component of hemicelluloses such as xylan. Most fungi utilize D-xylose via three enzymatic reactions, xylose reductase (XR), xylitol dehydrogenase (XDH), and xylulokinase, to form xylulose 5-phosphate, which enters pentose phosphate pathway.</text>
</comment>
<dbReference type="Pfam" id="PF08030">
    <property type="entry name" value="NAD_binding_6"/>
    <property type="match status" value="1"/>
</dbReference>
<evidence type="ECO:0000256" key="7">
    <source>
        <dbReference type="ARBA" id="ARBA00022723"/>
    </source>
</evidence>
<keyword evidence="28" id="KW-1185">Reference proteome</keyword>
<dbReference type="Gene3D" id="3.90.180.10">
    <property type="entry name" value="Medium-chain alcohol dehydrogenases, catalytic domain"/>
    <property type="match status" value="2"/>
</dbReference>
<evidence type="ECO:0000313" key="28">
    <source>
        <dbReference type="Proteomes" id="UP000265663"/>
    </source>
</evidence>
<dbReference type="InterPro" id="IPR017898">
    <property type="entry name" value="VPS28_N"/>
</dbReference>
<dbReference type="SUPFAM" id="SSF52343">
    <property type="entry name" value="Ferredoxin reductase-like, C-terminal NADP-linked domain"/>
    <property type="match status" value="1"/>
</dbReference>
<dbReference type="InterPro" id="IPR013130">
    <property type="entry name" value="Fe3_Rdtase_TM_dom"/>
</dbReference>
<feature type="transmembrane region" description="Helical" evidence="23">
    <location>
        <begin position="986"/>
        <end position="1007"/>
    </location>
</feature>
<dbReference type="Pfam" id="PF01794">
    <property type="entry name" value="Ferric_reduct"/>
    <property type="match status" value="1"/>
</dbReference>
<dbReference type="GO" id="GO:0006886">
    <property type="term" value="P:intracellular protein transport"/>
    <property type="evidence" value="ECO:0007669"/>
    <property type="project" value="UniProtKB-ARBA"/>
</dbReference>
<dbReference type="GO" id="GO:0043162">
    <property type="term" value="P:ubiquitin-dependent protein catabolic process via the multivesicular body sorting pathway"/>
    <property type="evidence" value="ECO:0007669"/>
    <property type="project" value="UniProtKB-ARBA"/>
</dbReference>
<dbReference type="InterPro" id="IPR039261">
    <property type="entry name" value="FNR_nucleotide-bd"/>
</dbReference>
<keyword evidence="14" id="KW-0520">NAD</keyword>
<protein>
    <recommendedName>
        <fullName evidence="19">D-xylulose reductase</fullName>
        <ecNumber evidence="19">1.1.1.9</ecNumber>
    </recommendedName>
    <alternativeName>
        <fullName evidence="20">Xylitol dehydrogenase A</fullName>
    </alternativeName>
</protein>
<dbReference type="EMBL" id="KE747810">
    <property type="protein sequence ID" value="RMZ67515.1"/>
    <property type="molecule type" value="Genomic_DNA"/>
</dbReference>
<keyword evidence="11" id="KW-0249">Electron transport</keyword>
<dbReference type="CDD" id="cd05285">
    <property type="entry name" value="sorbitol_DH"/>
    <property type="match status" value="2"/>
</dbReference>
<feature type="transmembrane region" description="Helical" evidence="23">
    <location>
        <begin position="1027"/>
        <end position="1046"/>
    </location>
</feature>
<dbReference type="PROSITE" id="PS00059">
    <property type="entry name" value="ADH_ZINC"/>
    <property type="match status" value="1"/>
</dbReference>
<dbReference type="InterPro" id="IPR019410">
    <property type="entry name" value="Methyltransf_16"/>
</dbReference>
<dbReference type="Gene3D" id="3.40.50.150">
    <property type="entry name" value="Vaccinia Virus protein VP39"/>
    <property type="match status" value="1"/>
</dbReference>
<dbReference type="InterPro" id="IPR013149">
    <property type="entry name" value="ADH-like_C"/>
</dbReference>
<evidence type="ECO:0000256" key="3">
    <source>
        <dbReference type="ARBA" id="ARBA00004177"/>
    </source>
</evidence>
<comment type="subcellular location">
    <subcellularLocation>
        <location evidence="3">Endosome</location>
    </subcellularLocation>
    <subcellularLocation>
        <location evidence="2">Membrane</location>
        <topology evidence="2">Multi-pass membrane protein</topology>
    </subcellularLocation>
</comment>
<dbReference type="CDD" id="cd06186">
    <property type="entry name" value="NOX_Duox_like_FAD_NADP"/>
    <property type="match status" value="1"/>
</dbReference>
<keyword evidence="7 22" id="KW-0479">Metal-binding</keyword>
<dbReference type="FunFam" id="2.40.30.10:FF:000091">
    <property type="entry name" value="NADPH oxidase (NoxA), putative"/>
    <property type="match status" value="1"/>
</dbReference>
<dbReference type="GO" id="GO:0006811">
    <property type="term" value="P:monoatomic ion transport"/>
    <property type="evidence" value="ECO:0007669"/>
    <property type="project" value="UniProtKB-KW"/>
</dbReference>
<dbReference type="Gene3D" id="1.20.120.1130">
    <property type="match status" value="1"/>
</dbReference>
<evidence type="ECO:0000259" key="24">
    <source>
        <dbReference type="PROSITE" id="PS51310"/>
    </source>
</evidence>
<evidence type="ECO:0000256" key="23">
    <source>
        <dbReference type="SAM" id="Phobius"/>
    </source>
</evidence>
<dbReference type="GO" id="GO:0046526">
    <property type="term" value="F:D-xylulose reductase activity"/>
    <property type="evidence" value="ECO:0007669"/>
    <property type="project" value="UniProtKB-EC"/>
</dbReference>
<dbReference type="GO" id="GO:0003939">
    <property type="term" value="F:L-iditol 2-dehydrogenase (NAD+) activity"/>
    <property type="evidence" value="ECO:0007669"/>
    <property type="project" value="TreeGrafter"/>
</dbReference>
<evidence type="ECO:0000256" key="1">
    <source>
        <dbReference type="ARBA" id="ARBA00001947"/>
    </source>
</evidence>
<evidence type="ECO:0000256" key="6">
    <source>
        <dbReference type="ARBA" id="ARBA00022692"/>
    </source>
</evidence>
<dbReference type="InterPro" id="IPR013154">
    <property type="entry name" value="ADH-like_N"/>
</dbReference>
<evidence type="ECO:0000256" key="20">
    <source>
        <dbReference type="ARBA" id="ARBA00030139"/>
    </source>
</evidence>
<evidence type="ECO:0000256" key="14">
    <source>
        <dbReference type="ARBA" id="ARBA00023027"/>
    </source>
</evidence>
<evidence type="ECO:0000256" key="21">
    <source>
        <dbReference type="PROSITE-ProRule" id="PRU00642"/>
    </source>
</evidence>
<dbReference type="InterPro" id="IPR036291">
    <property type="entry name" value="NAD(P)-bd_dom_sf"/>
</dbReference>
<evidence type="ECO:0000256" key="12">
    <source>
        <dbReference type="ARBA" id="ARBA00022989"/>
    </source>
</evidence>
<dbReference type="InterPro" id="IPR007143">
    <property type="entry name" value="Vps28"/>
</dbReference>
<dbReference type="InterPro" id="IPR017899">
    <property type="entry name" value="VPS28_C"/>
</dbReference>
<dbReference type="FunFam" id="1.20.1440.200:FF:000003">
    <property type="entry name" value="Vacuolar protein sorting-associated protein 28"/>
    <property type="match status" value="1"/>
</dbReference>
<accession>A0A3M7LZ36</accession>
<dbReference type="InterPro" id="IPR013121">
    <property type="entry name" value="Fe_red_NAD-bd_6"/>
</dbReference>
<dbReference type="Gene3D" id="1.20.1440.200">
    <property type="match status" value="1"/>
</dbReference>
<dbReference type="Pfam" id="PF03997">
    <property type="entry name" value="VPS28"/>
    <property type="match status" value="1"/>
</dbReference>
<dbReference type="Pfam" id="PF10294">
    <property type="entry name" value="Methyltransf_16"/>
    <property type="match status" value="1"/>
</dbReference>
<dbReference type="InterPro" id="IPR011032">
    <property type="entry name" value="GroES-like_sf"/>
</dbReference>
<reference evidence="27 28" key="1">
    <citation type="journal article" date="2014" name="PLoS ONE">
        <title>De novo Genome Assembly of the Fungal Plant Pathogen Pyrenophora semeniperda.</title>
        <authorList>
            <person name="Soliai M.M."/>
            <person name="Meyer S.E."/>
            <person name="Udall J.A."/>
            <person name="Elzinga D.E."/>
            <person name="Hermansen R.A."/>
            <person name="Bodily P.M."/>
            <person name="Hart A.A."/>
            <person name="Coleman C.E."/>
        </authorList>
    </citation>
    <scope>NUCLEOTIDE SEQUENCE [LARGE SCALE GENOMIC DNA]</scope>
    <source>
        <strain evidence="27 28">CCB06</strain>
        <tissue evidence="27">Mycelium</tissue>
    </source>
</reference>
<dbReference type="Gene3D" id="3.40.50.80">
    <property type="entry name" value="Nucleotide-binding domain of ferredoxin-NADP reductase (FNR) module"/>
    <property type="match status" value="1"/>
</dbReference>
<organism evidence="27 28">
    <name type="scientific">Pyrenophora seminiperda CCB06</name>
    <dbReference type="NCBI Taxonomy" id="1302712"/>
    <lineage>
        <taxon>Eukaryota</taxon>
        <taxon>Fungi</taxon>
        <taxon>Dikarya</taxon>
        <taxon>Ascomycota</taxon>
        <taxon>Pezizomycotina</taxon>
        <taxon>Dothideomycetes</taxon>
        <taxon>Pleosporomycetidae</taxon>
        <taxon>Pleosporales</taxon>
        <taxon>Pleosporineae</taxon>
        <taxon>Pleosporaceae</taxon>
        <taxon>Pyrenophora</taxon>
    </lineage>
</organism>
<evidence type="ECO:0000256" key="18">
    <source>
        <dbReference type="ARBA" id="ARBA00025713"/>
    </source>
</evidence>
<evidence type="ECO:0000256" key="16">
    <source>
        <dbReference type="ARBA" id="ARBA00023136"/>
    </source>
</evidence>
<gene>
    <name evidence="27" type="ORF">GMOD_00001448</name>
</gene>
<dbReference type="GO" id="GO:0032509">
    <property type="term" value="P:endosome transport via multivesicular body sorting pathway"/>
    <property type="evidence" value="ECO:0007669"/>
    <property type="project" value="InterPro"/>
</dbReference>
<dbReference type="SUPFAM" id="SSF140427">
    <property type="entry name" value="VPS28 C-terminal domain-like"/>
    <property type="match status" value="1"/>
</dbReference>
<evidence type="ECO:0000313" key="27">
    <source>
        <dbReference type="EMBL" id="RMZ67515.1"/>
    </source>
</evidence>
<dbReference type="FunFam" id="3.40.50.720:FF:000068">
    <property type="entry name" value="Sorbitol dehydrogenase"/>
    <property type="match status" value="2"/>
</dbReference>
<comment type="similarity">
    <text evidence="21">Belongs to the VPS28 family.</text>
</comment>
<dbReference type="InterPro" id="IPR017938">
    <property type="entry name" value="Riboflavin_synthase-like_b-brl"/>
</dbReference>
<dbReference type="SUPFAM" id="SSF140111">
    <property type="entry name" value="Endosomal sorting complex assembly domain"/>
    <property type="match status" value="1"/>
</dbReference>
<evidence type="ECO:0000256" key="2">
    <source>
        <dbReference type="ARBA" id="ARBA00004141"/>
    </source>
</evidence>
<dbReference type="GO" id="GO:0008757">
    <property type="term" value="F:S-adenosylmethionine-dependent methyltransferase activity"/>
    <property type="evidence" value="ECO:0007669"/>
    <property type="project" value="UniProtKB-ARBA"/>
</dbReference>
<evidence type="ECO:0000256" key="4">
    <source>
        <dbReference type="ARBA" id="ARBA00008072"/>
    </source>
</evidence>
<keyword evidence="13" id="KW-0560">Oxidoreductase</keyword>
<keyword evidence="12 23" id="KW-1133">Transmembrane helix</keyword>
<dbReference type="OrthoDB" id="167398at2759"/>
<keyword evidence="10 21" id="KW-0653">Protein transport</keyword>
<dbReference type="GO" id="GO:0072666">
    <property type="term" value="P:establishment of protein localization to vacuole"/>
    <property type="evidence" value="ECO:0007669"/>
    <property type="project" value="UniProtKB-ARBA"/>
</dbReference>
<dbReference type="PROSITE" id="PS51310">
    <property type="entry name" value="VPS28_C"/>
    <property type="match status" value="1"/>
</dbReference>
<dbReference type="GO" id="GO:0000813">
    <property type="term" value="C:ESCRT I complex"/>
    <property type="evidence" value="ECO:0007669"/>
    <property type="project" value="InterPro"/>
</dbReference>
<evidence type="ECO:0000256" key="17">
    <source>
        <dbReference type="ARBA" id="ARBA00024843"/>
    </source>
</evidence>
<dbReference type="Gene3D" id="3.40.50.720">
    <property type="entry name" value="NAD(P)-binding Rossmann-like Domain"/>
    <property type="match status" value="2"/>
</dbReference>
<dbReference type="Proteomes" id="UP000265663">
    <property type="component" value="Unassembled WGS sequence"/>
</dbReference>